<evidence type="ECO:0000256" key="2">
    <source>
        <dbReference type="ARBA" id="ARBA00014363"/>
    </source>
</evidence>
<dbReference type="GO" id="GO:0006261">
    <property type="term" value="P:DNA-templated DNA replication"/>
    <property type="evidence" value="ECO:0007669"/>
    <property type="project" value="TreeGrafter"/>
</dbReference>
<gene>
    <name evidence="9" type="ORF">DFJ68_2461</name>
</gene>
<dbReference type="NCBIfam" id="NF005926">
    <property type="entry name" value="PRK07940.1"/>
    <property type="match status" value="1"/>
</dbReference>
<dbReference type="InterPro" id="IPR050238">
    <property type="entry name" value="DNA_Rep/Repair_Clamp_Loader"/>
</dbReference>
<dbReference type="Pfam" id="PF09115">
    <property type="entry name" value="DNApol3-delta_C"/>
    <property type="match status" value="1"/>
</dbReference>
<dbReference type="AlphaFoldDB" id="A0A495Y204"/>
<organism evidence="9 10">
    <name type="scientific">Terracoccus luteus</name>
    <dbReference type="NCBI Taxonomy" id="53356"/>
    <lineage>
        <taxon>Bacteria</taxon>
        <taxon>Bacillati</taxon>
        <taxon>Actinomycetota</taxon>
        <taxon>Actinomycetes</taxon>
        <taxon>Micrococcales</taxon>
        <taxon>Intrasporangiaceae</taxon>
        <taxon>Terracoccus</taxon>
    </lineage>
</organism>
<keyword evidence="5" id="KW-0235">DNA replication</keyword>
<sequence>MSVWDDLVGQEPTVETLSRAATDEASMTHAWLFTGPPGSGRSTAARAFAAALQCPRGGCGECRECRTALDGTHADVEVVATEGLSIKVSQMRDLVQEAALRPSVGRWRVIIIEDADRLTAYSDAPANALLKALEEPTPRTVWMLCAPSLEDVIITLRSRSRHVRLRTPPVHAVADLLQRRDGVDPAMALYAARAAQSHIGLARRLARDEGARIRRRDVVSLATRIVGVGDAIGAAADLAQIADEESSASGAERDAAERAHLLEVLGADPAARTQPPHIRSQLTALEKEQKTRATRFGRDVVDRALVDLASVYRDALVLALGSTVELVNQDAIDRVRALARVFTAEALLGCLDAIAEARDRINANVPPLLALEAMALQLRVPRDLGA</sequence>
<dbReference type="PANTHER" id="PTHR11669:SF8">
    <property type="entry name" value="DNA POLYMERASE III SUBUNIT DELTA"/>
    <property type="match status" value="1"/>
</dbReference>
<dbReference type="Proteomes" id="UP000278440">
    <property type="component" value="Unassembled WGS sequence"/>
</dbReference>
<dbReference type="GO" id="GO:0003887">
    <property type="term" value="F:DNA-directed DNA polymerase activity"/>
    <property type="evidence" value="ECO:0007669"/>
    <property type="project" value="UniProtKB-KW"/>
</dbReference>
<proteinExistence type="predicted"/>
<dbReference type="OrthoDB" id="9809531at2"/>
<accession>A0A495Y204</accession>
<evidence type="ECO:0000256" key="5">
    <source>
        <dbReference type="ARBA" id="ARBA00022705"/>
    </source>
</evidence>
<dbReference type="EC" id="2.7.7.7" evidence="1"/>
<dbReference type="Pfam" id="PF13177">
    <property type="entry name" value="DNA_pol3_delta2"/>
    <property type="match status" value="1"/>
</dbReference>
<evidence type="ECO:0000256" key="3">
    <source>
        <dbReference type="ARBA" id="ARBA00022679"/>
    </source>
</evidence>
<keyword evidence="10" id="KW-1185">Reference proteome</keyword>
<keyword evidence="4" id="KW-0548">Nucleotidyltransferase</keyword>
<dbReference type="GO" id="GO:0003677">
    <property type="term" value="F:DNA binding"/>
    <property type="evidence" value="ECO:0007669"/>
    <property type="project" value="InterPro"/>
</dbReference>
<dbReference type="EMBL" id="RBXT01000001">
    <property type="protein sequence ID" value="RKT79006.1"/>
    <property type="molecule type" value="Genomic_DNA"/>
</dbReference>
<evidence type="ECO:0000313" key="9">
    <source>
        <dbReference type="EMBL" id="RKT79006.1"/>
    </source>
</evidence>
<evidence type="ECO:0000256" key="4">
    <source>
        <dbReference type="ARBA" id="ARBA00022695"/>
    </source>
</evidence>
<dbReference type="Gene3D" id="3.40.50.300">
    <property type="entry name" value="P-loop containing nucleotide triphosphate hydrolases"/>
    <property type="match status" value="1"/>
</dbReference>
<dbReference type="SMART" id="SM00382">
    <property type="entry name" value="AAA"/>
    <property type="match status" value="1"/>
</dbReference>
<keyword evidence="3" id="KW-0808">Transferase</keyword>
<dbReference type="PANTHER" id="PTHR11669">
    <property type="entry name" value="REPLICATION FACTOR C / DNA POLYMERASE III GAMMA-TAU SUBUNIT"/>
    <property type="match status" value="1"/>
</dbReference>
<feature type="domain" description="AAA+ ATPase" evidence="8">
    <location>
        <begin position="27"/>
        <end position="169"/>
    </location>
</feature>
<keyword evidence="6" id="KW-0239">DNA-directed DNA polymerase</keyword>
<name>A0A495Y204_9MICO</name>
<comment type="caution">
    <text evidence="9">The sequence shown here is derived from an EMBL/GenBank/DDBJ whole genome shotgun (WGS) entry which is preliminary data.</text>
</comment>
<dbReference type="SUPFAM" id="SSF52540">
    <property type="entry name" value="P-loop containing nucleoside triphosphate hydrolases"/>
    <property type="match status" value="1"/>
</dbReference>
<dbReference type="InterPro" id="IPR015199">
    <property type="entry name" value="DNA_pol_III_delta_C"/>
</dbReference>
<protein>
    <recommendedName>
        <fullName evidence="2">DNA polymerase III subunit delta'</fullName>
        <ecNumber evidence="1">2.7.7.7</ecNumber>
    </recommendedName>
</protein>
<reference evidence="9 10" key="1">
    <citation type="submission" date="2018-10" db="EMBL/GenBank/DDBJ databases">
        <title>Sequencing the genomes of 1000 actinobacteria strains.</title>
        <authorList>
            <person name="Klenk H.-P."/>
        </authorList>
    </citation>
    <scope>NUCLEOTIDE SEQUENCE [LARGE SCALE GENOMIC DNA]</scope>
    <source>
        <strain evidence="9 10">DSM 44267</strain>
    </source>
</reference>
<evidence type="ECO:0000256" key="6">
    <source>
        <dbReference type="ARBA" id="ARBA00022932"/>
    </source>
</evidence>
<dbReference type="InterPro" id="IPR003593">
    <property type="entry name" value="AAA+_ATPase"/>
</dbReference>
<dbReference type="InterPro" id="IPR027417">
    <property type="entry name" value="P-loop_NTPase"/>
</dbReference>
<evidence type="ECO:0000256" key="1">
    <source>
        <dbReference type="ARBA" id="ARBA00012417"/>
    </source>
</evidence>
<comment type="catalytic activity">
    <reaction evidence="7">
        <text>DNA(n) + a 2'-deoxyribonucleoside 5'-triphosphate = DNA(n+1) + diphosphate</text>
        <dbReference type="Rhea" id="RHEA:22508"/>
        <dbReference type="Rhea" id="RHEA-COMP:17339"/>
        <dbReference type="Rhea" id="RHEA-COMP:17340"/>
        <dbReference type="ChEBI" id="CHEBI:33019"/>
        <dbReference type="ChEBI" id="CHEBI:61560"/>
        <dbReference type="ChEBI" id="CHEBI:173112"/>
        <dbReference type="EC" id="2.7.7.7"/>
    </reaction>
</comment>
<evidence type="ECO:0000256" key="7">
    <source>
        <dbReference type="ARBA" id="ARBA00049244"/>
    </source>
</evidence>
<dbReference type="RefSeq" id="WP_121033593.1">
    <property type="nucleotide sequence ID" value="NZ_RBXT01000001.1"/>
</dbReference>
<evidence type="ECO:0000259" key="8">
    <source>
        <dbReference type="SMART" id="SM00382"/>
    </source>
</evidence>
<dbReference type="GO" id="GO:0009360">
    <property type="term" value="C:DNA polymerase III complex"/>
    <property type="evidence" value="ECO:0007669"/>
    <property type="project" value="InterPro"/>
</dbReference>
<evidence type="ECO:0000313" key="10">
    <source>
        <dbReference type="Proteomes" id="UP000278440"/>
    </source>
</evidence>